<dbReference type="AlphaFoldDB" id="A0AAD6UWN9"/>
<sequence length="647" mass="70671">MTGPFDLPQHAEVAAIEPRAGLFDGFSTFSTSLRECVRIGSRVLAHAELHCVAGAARALLRCCARLCVRALRISHYASLDISRVFYRQTLVFIFRRLSPRPALEWSAFDDASFLPAALARVLAAHRPAPAIVLTFDISGASTSFPFLGYPDVTLLCAPCTRSFDAFDGPFGRCLAARLPASRVFDARPWAQLLAYRDATPLRALHLERLPSVLRHAGCSCSGIMIHGASPTPVYLRLESHIIEPGNVLDAAQVLCLVVNDYITKEVLPMHFDMPWCMTELASIGTLLYLPRGHGASGCRVFDAKAGAYWRLPAPRSVYPAATARRDAVSSTRRQAHIGASLCLPHSHGASGCRVFDAKTDAHQRLALSTPRPRRVGMPCSFEHEDTCSSAYCVPHGDGALGCRALDAKAGAHWRLVLSTSWSRRVEIARFRHQGVPSVLPAHKPSLVVRYNGGFHRDHCFPFGACLLGARLGLMYPLRASRTRISRPFFTLCVPVSRDPLMHRAPHLVVRLHAPCARLAGLVPRAPASRGSPSALRDSFAHCSRSACPPCGILSRVAHPHLAVLLHALRARLAGSSRTSRTRISWSVFMLCVPTSRDSCLVQPHLAALLLPALRYSLAYRSRSACPPRGILSCIAHPRLAVLLHALR</sequence>
<comment type="caution">
    <text evidence="1">The sequence shown here is derived from an EMBL/GenBank/DDBJ whole genome shotgun (WGS) entry which is preliminary data.</text>
</comment>
<protein>
    <submittedName>
        <fullName evidence="1">Uncharacterized protein</fullName>
    </submittedName>
</protein>
<accession>A0AAD6UWN9</accession>
<evidence type="ECO:0000313" key="2">
    <source>
        <dbReference type="Proteomes" id="UP001219525"/>
    </source>
</evidence>
<keyword evidence="2" id="KW-1185">Reference proteome</keyword>
<organism evidence="1 2">
    <name type="scientific">Mycena pura</name>
    <dbReference type="NCBI Taxonomy" id="153505"/>
    <lineage>
        <taxon>Eukaryota</taxon>
        <taxon>Fungi</taxon>
        <taxon>Dikarya</taxon>
        <taxon>Basidiomycota</taxon>
        <taxon>Agaricomycotina</taxon>
        <taxon>Agaricomycetes</taxon>
        <taxon>Agaricomycetidae</taxon>
        <taxon>Agaricales</taxon>
        <taxon>Marasmiineae</taxon>
        <taxon>Mycenaceae</taxon>
        <taxon>Mycena</taxon>
    </lineage>
</organism>
<gene>
    <name evidence="1" type="ORF">GGX14DRAFT_587192</name>
</gene>
<name>A0AAD6UWN9_9AGAR</name>
<dbReference type="Proteomes" id="UP001219525">
    <property type="component" value="Unassembled WGS sequence"/>
</dbReference>
<reference evidence="1" key="1">
    <citation type="submission" date="2023-03" db="EMBL/GenBank/DDBJ databases">
        <title>Massive genome expansion in bonnet fungi (Mycena s.s.) driven by repeated elements and novel gene families across ecological guilds.</title>
        <authorList>
            <consortium name="Lawrence Berkeley National Laboratory"/>
            <person name="Harder C.B."/>
            <person name="Miyauchi S."/>
            <person name="Viragh M."/>
            <person name="Kuo A."/>
            <person name="Thoen E."/>
            <person name="Andreopoulos B."/>
            <person name="Lu D."/>
            <person name="Skrede I."/>
            <person name="Drula E."/>
            <person name="Henrissat B."/>
            <person name="Morin E."/>
            <person name="Kohler A."/>
            <person name="Barry K."/>
            <person name="LaButti K."/>
            <person name="Morin E."/>
            <person name="Salamov A."/>
            <person name="Lipzen A."/>
            <person name="Mereny Z."/>
            <person name="Hegedus B."/>
            <person name="Baldrian P."/>
            <person name="Stursova M."/>
            <person name="Weitz H."/>
            <person name="Taylor A."/>
            <person name="Grigoriev I.V."/>
            <person name="Nagy L.G."/>
            <person name="Martin F."/>
            <person name="Kauserud H."/>
        </authorList>
    </citation>
    <scope>NUCLEOTIDE SEQUENCE</scope>
    <source>
        <strain evidence="1">9144</strain>
    </source>
</reference>
<evidence type="ECO:0000313" key="1">
    <source>
        <dbReference type="EMBL" id="KAJ7193891.1"/>
    </source>
</evidence>
<dbReference type="EMBL" id="JARJCW010000103">
    <property type="protein sequence ID" value="KAJ7193891.1"/>
    <property type="molecule type" value="Genomic_DNA"/>
</dbReference>
<proteinExistence type="predicted"/>